<name>A0A8J6K247_ELECQ</name>
<proteinExistence type="inferred from homology"/>
<evidence type="ECO:0000256" key="9">
    <source>
        <dbReference type="RuleBase" id="RU280818"/>
    </source>
</evidence>
<feature type="repeat" description="WD" evidence="8">
    <location>
        <begin position="570"/>
        <end position="612"/>
    </location>
</feature>
<reference evidence="12" key="1">
    <citation type="thesis" date="2020" institute="ProQuest LLC" country="789 East Eisenhower Parkway, Ann Arbor, MI, USA">
        <title>Comparative Genomics and Chromosome Evolution.</title>
        <authorList>
            <person name="Mudd A.B."/>
        </authorList>
    </citation>
    <scope>NUCLEOTIDE SEQUENCE</scope>
    <source>
        <strain evidence="12">HN-11 Male</strain>
        <tissue evidence="12">Kidney and liver</tissue>
    </source>
</reference>
<keyword evidence="3" id="KW-0963">Cytoplasm</keyword>
<dbReference type="FunFam" id="2.130.10.10:FF:000076">
    <property type="entry name" value="Coronin"/>
    <property type="match status" value="1"/>
</dbReference>
<feature type="repeat" description="WD" evidence="8">
    <location>
        <begin position="520"/>
        <end position="554"/>
    </location>
</feature>
<dbReference type="GO" id="GO:0003779">
    <property type="term" value="F:actin binding"/>
    <property type="evidence" value="ECO:0007669"/>
    <property type="project" value="UniProtKB-KW"/>
</dbReference>
<keyword evidence="13" id="KW-1185">Reference proteome</keyword>
<feature type="repeat" description="WD" evidence="8">
    <location>
        <begin position="162"/>
        <end position="203"/>
    </location>
</feature>
<comment type="similarity">
    <text evidence="2 9">Belongs to the WD repeat coronin family.</text>
</comment>
<dbReference type="PROSITE" id="PS00678">
    <property type="entry name" value="WD_REPEATS_1"/>
    <property type="match status" value="2"/>
</dbReference>
<dbReference type="PANTHER" id="PTHR10856:SF20">
    <property type="entry name" value="CORONIN-7"/>
    <property type="match status" value="1"/>
</dbReference>
<comment type="function">
    <text evidence="7">F-actin regulator involved in anterograde Golgi to endosome transport: upon ubiquitination via 'Lys-33'-linked ubiquitin chains by the BCR(KLHL20) E3 ubiquitin ligase complex, interacts with EPS15 and localizes to the trans-Golgi network, where it promotes actin polymerization, thereby facilitating post-Golgi trafficking. May play a role in the maintenance of the Golgi apparatus morphology.</text>
</comment>
<dbReference type="Pfam" id="PF16300">
    <property type="entry name" value="WD40_4"/>
    <property type="match status" value="2"/>
</dbReference>
<dbReference type="Proteomes" id="UP000770717">
    <property type="component" value="Unassembled WGS sequence"/>
</dbReference>
<evidence type="ECO:0000256" key="1">
    <source>
        <dbReference type="ARBA" id="ARBA00004496"/>
    </source>
</evidence>
<dbReference type="SUPFAM" id="SSF50998">
    <property type="entry name" value="Quinoprotein alcohol dehydrogenase-like"/>
    <property type="match status" value="1"/>
</dbReference>
<dbReference type="InterPro" id="IPR015505">
    <property type="entry name" value="Coronin"/>
</dbReference>
<dbReference type="SMART" id="SM01166">
    <property type="entry name" value="DUF1899"/>
    <property type="match status" value="2"/>
</dbReference>
<feature type="repeat" description="WD" evidence="8">
    <location>
        <begin position="73"/>
        <end position="107"/>
    </location>
</feature>
<dbReference type="AlphaFoldDB" id="A0A8J6K247"/>
<evidence type="ECO:0000313" key="12">
    <source>
        <dbReference type="EMBL" id="KAG9476767.1"/>
    </source>
</evidence>
<dbReference type="PRINTS" id="PR00320">
    <property type="entry name" value="GPROTEINBRPT"/>
</dbReference>
<feature type="domain" description="DUF1899" evidence="11">
    <location>
        <begin position="448"/>
        <end position="512"/>
    </location>
</feature>
<evidence type="ECO:0000313" key="13">
    <source>
        <dbReference type="Proteomes" id="UP000770717"/>
    </source>
</evidence>
<dbReference type="OrthoDB" id="1850764at2759"/>
<evidence type="ECO:0000259" key="11">
    <source>
        <dbReference type="SMART" id="SM01166"/>
    </source>
</evidence>
<protein>
    <recommendedName>
        <fullName evidence="9">Coronin</fullName>
    </recommendedName>
</protein>
<keyword evidence="5 9" id="KW-0677">Repeat</keyword>
<feature type="repeat" description="WD" evidence="8">
    <location>
        <begin position="613"/>
        <end position="654"/>
    </location>
</feature>
<evidence type="ECO:0000256" key="3">
    <source>
        <dbReference type="ARBA" id="ARBA00022490"/>
    </source>
</evidence>
<keyword evidence="4 8" id="KW-0853">WD repeat</keyword>
<dbReference type="EMBL" id="WNTK01000010">
    <property type="protein sequence ID" value="KAG9476767.1"/>
    <property type="molecule type" value="Genomic_DNA"/>
</dbReference>
<dbReference type="Pfam" id="PF08953">
    <property type="entry name" value="DUF1899"/>
    <property type="match status" value="2"/>
</dbReference>
<dbReference type="PROSITE" id="PS50294">
    <property type="entry name" value="WD_REPEATS_REGION"/>
    <property type="match status" value="5"/>
</dbReference>
<evidence type="ECO:0000256" key="5">
    <source>
        <dbReference type="ARBA" id="ARBA00022737"/>
    </source>
</evidence>
<evidence type="ECO:0000256" key="7">
    <source>
        <dbReference type="ARBA" id="ARBA00024838"/>
    </source>
</evidence>
<dbReference type="GO" id="GO:0030036">
    <property type="term" value="P:actin cytoskeleton organization"/>
    <property type="evidence" value="ECO:0007669"/>
    <property type="project" value="UniProtKB-ARBA"/>
</dbReference>
<keyword evidence="6" id="KW-0009">Actin-binding</keyword>
<dbReference type="Pfam" id="PF00400">
    <property type="entry name" value="WD40"/>
    <property type="match status" value="5"/>
</dbReference>
<organism evidence="12 13">
    <name type="scientific">Eleutherodactylus coqui</name>
    <name type="common">Puerto Rican coqui</name>
    <dbReference type="NCBI Taxonomy" id="57060"/>
    <lineage>
        <taxon>Eukaryota</taxon>
        <taxon>Metazoa</taxon>
        <taxon>Chordata</taxon>
        <taxon>Craniata</taxon>
        <taxon>Vertebrata</taxon>
        <taxon>Euteleostomi</taxon>
        <taxon>Amphibia</taxon>
        <taxon>Batrachia</taxon>
        <taxon>Anura</taxon>
        <taxon>Neobatrachia</taxon>
        <taxon>Hyloidea</taxon>
        <taxon>Eleutherodactylidae</taxon>
        <taxon>Eleutherodactylinae</taxon>
        <taxon>Eleutherodactylus</taxon>
        <taxon>Eleutherodactylus</taxon>
    </lineage>
</organism>
<dbReference type="PANTHER" id="PTHR10856">
    <property type="entry name" value="CORONIN"/>
    <property type="match status" value="1"/>
</dbReference>
<feature type="domain" description="DUF1899" evidence="11">
    <location>
        <begin position="3"/>
        <end position="63"/>
    </location>
</feature>
<comment type="subcellular location">
    <subcellularLocation>
        <location evidence="1">Cytoplasm</location>
    </subcellularLocation>
</comment>
<dbReference type="InterPro" id="IPR020472">
    <property type="entry name" value="WD40_PAC1"/>
</dbReference>
<dbReference type="InterPro" id="IPR015943">
    <property type="entry name" value="WD40/YVTN_repeat-like_dom_sf"/>
</dbReference>
<evidence type="ECO:0000256" key="4">
    <source>
        <dbReference type="ARBA" id="ARBA00022574"/>
    </source>
</evidence>
<dbReference type="SMART" id="SM00320">
    <property type="entry name" value="WD40"/>
    <property type="match status" value="6"/>
</dbReference>
<sequence>MNRFKTSKYKNCIPKIPKKEGWIADIGGASTSSSGDNLKCGRSRIVYNTDSPGVLGITSLEVGQGEKRTFSRLHCHSDVVTDFAFSPFDDNLLATGSADQSVKLWHVPNTGDVGDAKATLTAKGGHVKALQFHPSAEALLVSAAGKSAQVWDLSRDAALAALNDHGDQVQSICWSQDGVLIGTSSKDKRLRIFDVRKSTEAIQDAQGHDNNKDSRVVWTNSKNHLLTSGFNQVRERELLLWDLRSFSRPVTSFSLDASSGLLIPLYDVDTGLLILAAQGEGSVYCMEVGTEPHSLAQLSQCVTEQQSRGLALAPKLCLDVMGSEVLRLFQLTDKFIIPISYIVPRKQVGQEFPSDLFPDTAGCRAALTSQSWWAGENKEVEKVSLNPARKKPPTCLSNKEKVTNHPEQNMASPEPSDGSMQSSPSSSVTSPSSGIVTSTSQRSLQNILGPSSRLRHTQGVVLHRDNHITNLKGVSQNIPGESDGFCANYQRLAVPLAVAGGQVAVLELSRPGRLPDTLPTVQNSAAVTDLTWDPFNPHRLVTGGEDGRIRVWEIPRDGLKETLTDPKIILAAHNERIYTVRFHPCASDILVSSSFDLTLKIWNLKTGKNVLTLQGHEDQIFSLAWSPDGKYLATCCKDQRIRIYEPRVSTQAKQEGAGPEGARGARILWVCDGKYLLVSGFDSRSQRQLTLHSTQDLQQGPIATISIDVSPSTLIPFYDQDTGLLLLAGKGDTRVFLYEVISESPYFLECNSFISGDPHKGFQYLRKVDCAVPDVEIVRSVRLCSNSVEPVAFRVPRVKKEFFQDDVFPPTRVTWEPALTAEEWLSGKDKQQRSINLCPKGMIPVSQAPKEAPTKKYVPSSVYLQEKTDEQKKEELLSAMVAKLGNRDDPLPQDAFEGVDEDEWD</sequence>
<dbReference type="InterPro" id="IPR011047">
    <property type="entry name" value="Quinoprotein_ADH-like_sf"/>
</dbReference>
<dbReference type="Gene3D" id="2.130.10.10">
    <property type="entry name" value="YVTN repeat-like/Quinoprotein amine dehydrogenase"/>
    <property type="match status" value="2"/>
</dbReference>
<feature type="region of interest" description="Disordered" evidence="10">
    <location>
        <begin position="884"/>
        <end position="905"/>
    </location>
</feature>
<accession>A0A8J6K247</accession>
<evidence type="ECO:0000256" key="6">
    <source>
        <dbReference type="ARBA" id="ARBA00023203"/>
    </source>
</evidence>
<evidence type="ECO:0000256" key="8">
    <source>
        <dbReference type="PROSITE-ProRule" id="PRU00221"/>
    </source>
</evidence>
<comment type="caution">
    <text evidence="12">The sequence shown here is derived from an EMBL/GenBank/DDBJ whole genome shotgun (WGS) entry which is preliminary data.</text>
</comment>
<dbReference type="InterPro" id="IPR015048">
    <property type="entry name" value="DUF1899"/>
</dbReference>
<feature type="region of interest" description="Disordered" evidence="10">
    <location>
        <begin position="383"/>
        <end position="443"/>
    </location>
</feature>
<dbReference type="InterPro" id="IPR019775">
    <property type="entry name" value="WD40_repeat_CS"/>
</dbReference>
<dbReference type="GO" id="GO:0005737">
    <property type="term" value="C:cytoplasm"/>
    <property type="evidence" value="ECO:0007669"/>
    <property type="project" value="UniProtKB-SubCell"/>
</dbReference>
<feature type="compositionally biased region" description="Low complexity" evidence="10">
    <location>
        <begin position="415"/>
        <end position="441"/>
    </location>
</feature>
<dbReference type="InterPro" id="IPR001680">
    <property type="entry name" value="WD40_rpt"/>
</dbReference>
<feature type="repeat" description="WD" evidence="8">
    <location>
        <begin position="120"/>
        <end position="161"/>
    </location>
</feature>
<dbReference type="SMART" id="SM01167">
    <property type="entry name" value="DUF1900"/>
    <property type="match status" value="2"/>
</dbReference>
<evidence type="ECO:0000256" key="2">
    <source>
        <dbReference type="ARBA" id="ARBA00009482"/>
    </source>
</evidence>
<evidence type="ECO:0000256" key="10">
    <source>
        <dbReference type="SAM" id="MobiDB-lite"/>
    </source>
</evidence>
<dbReference type="PROSITE" id="PS50082">
    <property type="entry name" value="WD_REPEATS_2"/>
    <property type="match status" value="6"/>
</dbReference>
<gene>
    <name evidence="12" type="ORF">GDO78_002259</name>
</gene>